<dbReference type="Pfam" id="PF13181">
    <property type="entry name" value="TPR_8"/>
    <property type="match status" value="2"/>
</dbReference>
<protein>
    <recommendedName>
        <fullName evidence="2">Tetratricopeptide repeat protein</fullName>
    </recommendedName>
</protein>
<feature type="non-terminal residue" evidence="1">
    <location>
        <position position="1"/>
    </location>
</feature>
<dbReference type="Pfam" id="PF13414">
    <property type="entry name" value="TPR_11"/>
    <property type="match status" value="1"/>
</dbReference>
<dbReference type="SUPFAM" id="SSF48452">
    <property type="entry name" value="TPR-like"/>
    <property type="match status" value="3"/>
</dbReference>
<sequence>QLADLYKSQGRRKEALSLYQSVLERNPGDTNLLEKLGELYAEAGQKDLAVEQWAKIASSGSNQYYRYQKLGQIYLSNQMYDKAVDAYKTALEINPKYSLLYTQLANVYKIQGEIDKVVDTHLQALSIVDIGASGRSKIITELAEIYEGDRRHQLLNDVINRIQVMLQRDPQNAKMVLALAEIHFHRADYEASLGNFRRLRNLYPADQGQQLEKYAQILEREGSSSAAQFYQAIAEFYPGSHLKRSAQIKLAQFYQKSEKWEEAIAVLRQISPSDLSTLVSLGKIYLYGLHDLNAAERIFQQLSGQQLVYNLQQQVNLLIAECYILRGRPVAAQSVLGPVADKYGDFQLHAQKLIGDSYLLNAEFDKAVSSYKKVLEISASNSLSNDALDLLVLIQSNGDFDKLPLKRYVEAVAANRRGEIGTAIQICKDVIAGFSSAYIVDDAWWLIAQIQVRQKAYTEAIEALKNIISISQSLIRPEAQAKIADLYILKDDSELAIQNYKSLIVDYPDSVMANYARQQIDFLGKK</sequence>
<evidence type="ECO:0008006" key="2">
    <source>
        <dbReference type="Google" id="ProtNLM"/>
    </source>
</evidence>
<dbReference type="PANTHER" id="PTHR12558:SF13">
    <property type="entry name" value="CELL DIVISION CYCLE PROTEIN 27 HOMOLOG"/>
    <property type="match status" value="1"/>
</dbReference>
<organism evidence="1">
    <name type="scientific">marine metagenome</name>
    <dbReference type="NCBI Taxonomy" id="408172"/>
    <lineage>
        <taxon>unclassified sequences</taxon>
        <taxon>metagenomes</taxon>
        <taxon>ecological metagenomes</taxon>
    </lineage>
</organism>
<dbReference type="EMBL" id="UINC01028012">
    <property type="protein sequence ID" value="SVB08254.1"/>
    <property type="molecule type" value="Genomic_DNA"/>
</dbReference>
<accession>A0A382B3S9</accession>
<name>A0A382B3S9_9ZZZZ</name>
<dbReference type="InterPro" id="IPR011990">
    <property type="entry name" value="TPR-like_helical_dom_sf"/>
</dbReference>
<dbReference type="AlphaFoldDB" id="A0A382B3S9"/>
<reference evidence="1" key="1">
    <citation type="submission" date="2018-05" db="EMBL/GenBank/DDBJ databases">
        <authorList>
            <person name="Lanie J.A."/>
            <person name="Ng W.-L."/>
            <person name="Kazmierczak K.M."/>
            <person name="Andrzejewski T.M."/>
            <person name="Davidsen T.M."/>
            <person name="Wayne K.J."/>
            <person name="Tettelin H."/>
            <person name="Glass J.I."/>
            <person name="Rusch D."/>
            <person name="Podicherti R."/>
            <person name="Tsui H.-C.T."/>
            <person name="Winkler M.E."/>
        </authorList>
    </citation>
    <scope>NUCLEOTIDE SEQUENCE</scope>
</reference>
<dbReference type="PROSITE" id="PS50293">
    <property type="entry name" value="TPR_REGION"/>
    <property type="match status" value="1"/>
</dbReference>
<dbReference type="SMART" id="SM00028">
    <property type="entry name" value="TPR"/>
    <property type="match status" value="8"/>
</dbReference>
<dbReference type="PROSITE" id="PS50005">
    <property type="entry name" value="TPR"/>
    <property type="match status" value="2"/>
</dbReference>
<dbReference type="Pfam" id="PF13432">
    <property type="entry name" value="TPR_16"/>
    <property type="match status" value="1"/>
</dbReference>
<proteinExistence type="predicted"/>
<dbReference type="InterPro" id="IPR019734">
    <property type="entry name" value="TPR_rpt"/>
</dbReference>
<dbReference type="PANTHER" id="PTHR12558">
    <property type="entry name" value="CELL DIVISION CYCLE 16,23,27"/>
    <property type="match status" value="1"/>
</dbReference>
<gene>
    <name evidence="1" type="ORF">METZ01_LOCUS161108</name>
</gene>
<evidence type="ECO:0000313" key="1">
    <source>
        <dbReference type="EMBL" id="SVB08254.1"/>
    </source>
</evidence>
<dbReference type="Pfam" id="PF13174">
    <property type="entry name" value="TPR_6"/>
    <property type="match status" value="1"/>
</dbReference>
<dbReference type="Gene3D" id="1.25.40.10">
    <property type="entry name" value="Tetratricopeptide repeat domain"/>
    <property type="match status" value="4"/>
</dbReference>